<dbReference type="GeneID" id="55967982"/>
<gene>
    <name evidence="2" type="ORF">GMORB2_1752</name>
</gene>
<reference evidence="2" key="1">
    <citation type="submission" date="2020-03" db="EMBL/GenBank/DDBJ databases">
        <title>Site-based positive gene gene selection in Geosmithia morbida across the United States reveals a broad range of putative effectors and factors for local host and environmental adapation.</title>
        <authorList>
            <person name="Onufrak A."/>
            <person name="Murdoch R.W."/>
            <person name="Gazis R."/>
            <person name="Huff M."/>
            <person name="Staton M."/>
            <person name="Klingeman W."/>
            <person name="Hadziabdic D."/>
        </authorList>
    </citation>
    <scope>NUCLEOTIDE SEQUENCE</scope>
    <source>
        <strain evidence="2">1262</strain>
    </source>
</reference>
<protein>
    <recommendedName>
        <fullName evidence="4">Secreted protein</fullName>
    </recommendedName>
</protein>
<sequence length="99" mass="10770">MTIIVLLVLVFLTLCLVVRCYRCRGCADSEGNSIHVEPLGIPITTEPLTRYRTFGSESGYSADEEDCTAAVTGSTTTPCDIDHHGRAGDTIDNQYNTAR</sequence>
<keyword evidence="1" id="KW-0732">Signal</keyword>
<organism evidence="2 3">
    <name type="scientific">Geosmithia morbida</name>
    <dbReference type="NCBI Taxonomy" id="1094350"/>
    <lineage>
        <taxon>Eukaryota</taxon>
        <taxon>Fungi</taxon>
        <taxon>Dikarya</taxon>
        <taxon>Ascomycota</taxon>
        <taxon>Pezizomycotina</taxon>
        <taxon>Sordariomycetes</taxon>
        <taxon>Hypocreomycetidae</taxon>
        <taxon>Hypocreales</taxon>
        <taxon>Bionectriaceae</taxon>
        <taxon>Geosmithia</taxon>
    </lineage>
</organism>
<dbReference type="RefSeq" id="XP_035320564.1">
    <property type="nucleotide sequence ID" value="XM_035463733.1"/>
</dbReference>
<keyword evidence="3" id="KW-1185">Reference proteome</keyword>
<dbReference type="AlphaFoldDB" id="A0A9P4YU86"/>
<proteinExistence type="predicted"/>
<name>A0A9P4YU86_9HYPO</name>
<evidence type="ECO:0000313" key="3">
    <source>
        <dbReference type="Proteomes" id="UP000749293"/>
    </source>
</evidence>
<evidence type="ECO:0008006" key="4">
    <source>
        <dbReference type="Google" id="ProtNLM"/>
    </source>
</evidence>
<accession>A0A9P4YU86</accession>
<evidence type="ECO:0000313" key="2">
    <source>
        <dbReference type="EMBL" id="KAF4121912.1"/>
    </source>
</evidence>
<comment type="caution">
    <text evidence="2">The sequence shown here is derived from an EMBL/GenBank/DDBJ whole genome shotgun (WGS) entry which is preliminary data.</text>
</comment>
<evidence type="ECO:0000256" key="1">
    <source>
        <dbReference type="SAM" id="SignalP"/>
    </source>
</evidence>
<dbReference type="Proteomes" id="UP000749293">
    <property type="component" value="Unassembled WGS sequence"/>
</dbReference>
<feature type="chain" id="PRO_5040502206" description="Secreted protein" evidence="1">
    <location>
        <begin position="21"/>
        <end position="99"/>
    </location>
</feature>
<feature type="signal peptide" evidence="1">
    <location>
        <begin position="1"/>
        <end position="20"/>
    </location>
</feature>
<dbReference type="EMBL" id="JAANYQ010000011">
    <property type="protein sequence ID" value="KAF4121912.1"/>
    <property type="molecule type" value="Genomic_DNA"/>
</dbReference>